<feature type="compositionally biased region" description="Polar residues" evidence="1">
    <location>
        <begin position="1"/>
        <end position="19"/>
    </location>
</feature>
<evidence type="ECO:0000313" key="2">
    <source>
        <dbReference type="EMBL" id="EER30604.1"/>
    </source>
</evidence>
<dbReference type="VEuPathDB" id="FungiDB:CTRG_05600"/>
<dbReference type="EMBL" id="GG692403">
    <property type="protein sequence ID" value="EER30604.1"/>
    <property type="molecule type" value="Genomic_DNA"/>
</dbReference>
<dbReference type="HOGENOM" id="CLU_874428_0_0_1"/>
<dbReference type="AlphaFoldDB" id="C5MHQ7"/>
<sequence>MLRSQSINNLNTNKTSSGFLRSLRSKKSENELTRTNSRTTTSSSSQRPLSISLSSFNISNILSSSKLLQIEDIDDDQSNKENNYRTLKTRSSVPILSSKSSNDAVINKRHSTIFQVSPSNSSSPQTTIQSQIDSIFDESDIIYVDTSEDDIISNTSSTNPIDKSTNINKMHRTINSNNLSDFINEIHDDKQDHGKITFDFNLSSELKDLESLNTYLKNQSNEFISRFSLVGNVLMMKTTNNVENINKNILDDDFLDALKSDDYIEEDLIFNI</sequence>
<evidence type="ECO:0000313" key="3">
    <source>
        <dbReference type="Proteomes" id="UP000002037"/>
    </source>
</evidence>
<proteinExistence type="predicted"/>
<reference evidence="2 3" key="1">
    <citation type="journal article" date="2009" name="Nature">
        <title>Evolution of pathogenicity and sexual reproduction in eight Candida genomes.</title>
        <authorList>
            <person name="Butler G."/>
            <person name="Rasmussen M.D."/>
            <person name="Lin M.F."/>
            <person name="Santos M.A."/>
            <person name="Sakthikumar S."/>
            <person name="Munro C.A."/>
            <person name="Rheinbay E."/>
            <person name="Grabherr M."/>
            <person name="Forche A."/>
            <person name="Reedy J.L."/>
            <person name="Agrafioti I."/>
            <person name="Arnaud M.B."/>
            <person name="Bates S."/>
            <person name="Brown A.J."/>
            <person name="Brunke S."/>
            <person name="Costanzo M.C."/>
            <person name="Fitzpatrick D.A."/>
            <person name="de Groot P.W."/>
            <person name="Harris D."/>
            <person name="Hoyer L.L."/>
            <person name="Hube B."/>
            <person name="Klis F.M."/>
            <person name="Kodira C."/>
            <person name="Lennard N."/>
            <person name="Logue M.E."/>
            <person name="Martin R."/>
            <person name="Neiman A.M."/>
            <person name="Nikolaou E."/>
            <person name="Quail M.A."/>
            <person name="Quinn J."/>
            <person name="Santos M.C."/>
            <person name="Schmitzberger F.F."/>
            <person name="Sherlock G."/>
            <person name="Shah P."/>
            <person name="Silverstein K.A."/>
            <person name="Skrzypek M.S."/>
            <person name="Soll D."/>
            <person name="Staggs R."/>
            <person name="Stansfield I."/>
            <person name="Stumpf M.P."/>
            <person name="Sudbery P.E."/>
            <person name="Srikantha T."/>
            <person name="Zeng Q."/>
            <person name="Berman J."/>
            <person name="Berriman M."/>
            <person name="Heitman J."/>
            <person name="Gow N.A."/>
            <person name="Lorenz M.C."/>
            <person name="Birren B.W."/>
            <person name="Kellis M."/>
            <person name="Cuomo C.A."/>
        </authorList>
    </citation>
    <scope>NUCLEOTIDE SEQUENCE [LARGE SCALE GENOMIC DNA]</scope>
    <source>
        <strain evidence="3">ATCC MYA-3404 / T1</strain>
    </source>
</reference>
<name>C5MHQ7_CANTT</name>
<dbReference type="KEGG" id="ctp:CTRG_05600"/>
<dbReference type="OrthoDB" id="4023455at2759"/>
<protein>
    <submittedName>
        <fullName evidence="2">Uncharacterized protein</fullName>
    </submittedName>
</protein>
<keyword evidence="3" id="KW-1185">Reference proteome</keyword>
<organism evidence="2 3">
    <name type="scientific">Candida tropicalis (strain ATCC MYA-3404 / T1)</name>
    <name type="common">Yeast</name>
    <dbReference type="NCBI Taxonomy" id="294747"/>
    <lineage>
        <taxon>Eukaryota</taxon>
        <taxon>Fungi</taxon>
        <taxon>Dikarya</taxon>
        <taxon>Ascomycota</taxon>
        <taxon>Saccharomycotina</taxon>
        <taxon>Pichiomycetes</taxon>
        <taxon>Debaryomycetaceae</taxon>
        <taxon>Candida/Lodderomyces clade</taxon>
        <taxon>Candida</taxon>
    </lineage>
</organism>
<feature type="region of interest" description="Disordered" evidence="1">
    <location>
        <begin position="1"/>
        <end position="47"/>
    </location>
</feature>
<feature type="compositionally biased region" description="Low complexity" evidence="1">
    <location>
        <begin position="33"/>
        <end position="47"/>
    </location>
</feature>
<gene>
    <name evidence="2" type="ORF">CTRG_05600</name>
</gene>
<evidence type="ECO:0000256" key="1">
    <source>
        <dbReference type="SAM" id="MobiDB-lite"/>
    </source>
</evidence>
<dbReference type="Proteomes" id="UP000002037">
    <property type="component" value="Unassembled WGS sequence"/>
</dbReference>
<dbReference type="GeneID" id="8300811"/>
<dbReference type="RefSeq" id="XP_002551302.1">
    <property type="nucleotide sequence ID" value="XM_002551256.1"/>
</dbReference>
<accession>C5MHQ7</accession>